<reference evidence="2" key="1">
    <citation type="submission" date="2017-04" db="EMBL/GenBank/DDBJ databases">
        <title>Function of individual gut microbiota members based on whole genome sequencing of pure cultures obtained from chicken caecum.</title>
        <authorList>
            <person name="Medvecky M."/>
            <person name="Cejkova D."/>
            <person name="Polansky O."/>
            <person name="Karasova D."/>
            <person name="Kubasova T."/>
            <person name="Cizek A."/>
            <person name="Rychlik I."/>
        </authorList>
    </citation>
    <scope>NUCLEOTIDE SEQUENCE [LARGE SCALE GENOMIC DNA]</scope>
    <source>
        <strain evidence="2">An75</strain>
    </source>
</reference>
<dbReference type="AlphaFoldDB" id="A0A1Y3TZ08"/>
<evidence type="ECO:0000313" key="2">
    <source>
        <dbReference type="Proteomes" id="UP000195455"/>
    </source>
</evidence>
<gene>
    <name evidence="1" type="ORF">B5G26_10590</name>
</gene>
<dbReference type="EMBL" id="NFHM01000016">
    <property type="protein sequence ID" value="OUN41681.1"/>
    <property type="molecule type" value="Genomic_DNA"/>
</dbReference>
<sequence length="555" mass="64204">MFFRRHPSQCSFFLLKWKVVVSAPQDGNPKQMKKEFFMNNHTDQLRHEDLLQLFTTEYEKYASRMDPEAMDGLWDIAPMVFSKWYYTALTGETILTPANIIHCDEEDPKVEKAYILHVDKKAAGMEKYSFHPVSYTLENHPILRDMQTILDACLPDCTVDENGFFLPEDRAELLQKITLPDGFYLEYLTRLCQQMGFFQKVPAIHIHKVTKSPKADAFFGKEPKEALDTLLWEGCALAAEQLQYTMDLEPGMVSSSFFYQYLENHIDIDQVFVDFYKRVDIDLESIWKTPPNELTEEEQSIVSSFLFAGIMMDKWVFTPLGHFFHVVRPISFTAFRFYQNINNLAALFLMHHNPGAELFTPPSYCSLTAIGMELTAKEKLSVNKQKMPKNISFERIMEAITPELELRYYEEMLRFELVTDVVSLRATLQKDENLWKEAELSTENALHDFCCDIFAAFAMEDTREYVLSIPDDNGFPMEYAPAASKRAINKTDGMTLGDLPLHIGDVWTLTPPSGKAGALTIEVLEKKASNPYLMYPRIRRQSEKITEMEQIDEIY</sequence>
<evidence type="ECO:0000313" key="1">
    <source>
        <dbReference type="EMBL" id="OUN41681.1"/>
    </source>
</evidence>
<comment type="caution">
    <text evidence="1">The sequence shown here is derived from an EMBL/GenBank/DDBJ whole genome shotgun (WGS) entry which is preliminary data.</text>
</comment>
<accession>A0A1Y3TZ08</accession>
<organism evidence="1 2">
    <name type="scientific">Anaerotignum lactatifermentans</name>
    <dbReference type="NCBI Taxonomy" id="160404"/>
    <lineage>
        <taxon>Bacteria</taxon>
        <taxon>Bacillati</taxon>
        <taxon>Bacillota</taxon>
        <taxon>Clostridia</taxon>
        <taxon>Lachnospirales</taxon>
        <taxon>Anaerotignaceae</taxon>
        <taxon>Anaerotignum</taxon>
    </lineage>
</organism>
<proteinExistence type="predicted"/>
<dbReference type="Proteomes" id="UP000195455">
    <property type="component" value="Unassembled WGS sequence"/>
</dbReference>
<protein>
    <submittedName>
        <fullName evidence="1">Uncharacterized protein</fullName>
    </submittedName>
</protein>
<name>A0A1Y3TZ08_9FIRM</name>